<gene>
    <name evidence="1" type="ORF">ACFL27_22720</name>
</gene>
<evidence type="ECO:0000313" key="2">
    <source>
        <dbReference type="Proteomes" id="UP001594351"/>
    </source>
</evidence>
<name>A0ABV6Z3U1_UNCC1</name>
<sequence length="60" mass="6415">IQGVDSSGMWAEQMSSIQSILDEGGFPDLPQCLQKAGRETRPPFNNIAQAAVIRGEAALN</sequence>
<comment type="caution">
    <text evidence="1">The sequence shown here is derived from an EMBL/GenBank/DDBJ whole genome shotgun (WGS) entry which is preliminary data.</text>
</comment>
<dbReference type="EMBL" id="JBHPBY010000405">
    <property type="protein sequence ID" value="MFC1853021.1"/>
    <property type="molecule type" value="Genomic_DNA"/>
</dbReference>
<organism evidence="1 2">
    <name type="scientific">candidate division CSSED10-310 bacterium</name>
    <dbReference type="NCBI Taxonomy" id="2855610"/>
    <lineage>
        <taxon>Bacteria</taxon>
        <taxon>Bacteria division CSSED10-310</taxon>
    </lineage>
</organism>
<protein>
    <submittedName>
        <fullName evidence="1">Uncharacterized protein</fullName>
    </submittedName>
</protein>
<feature type="non-terminal residue" evidence="1">
    <location>
        <position position="1"/>
    </location>
</feature>
<proteinExistence type="predicted"/>
<dbReference type="Proteomes" id="UP001594351">
    <property type="component" value="Unassembled WGS sequence"/>
</dbReference>
<keyword evidence="2" id="KW-1185">Reference proteome</keyword>
<reference evidence="1 2" key="1">
    <citation type="submission" date="2024-09" db="EMBL/GenBank/DDBJ databases">
        <title>Laminarin stimulates single cell rates of sulfate reduction while oxygen inhibits transcriptomic activity in coastal marine sediment.</title>
        <authorList>
            <person name="Lindsay M."/>
            <person name="Orcutt B."/>
            <person name="Emerson D."/>
            <person name="Stepanauskas R."/>
            <person name="D'Angelo T."/>
        </authorList>
    </citation>
    <scope>NUCLEOTIDE SEQUENCE [LARGE SCALE GENOMIC DNA]</scope>
    <source>
        <strain evidence="1">SAG AM-311-K15</strain>
    </source>
</reference>
<evidence type="ECO:0000313" key="1">
    <source>
        <dbReference type="EMBL" id="MFC1853021.1"/>
    </source>
</evidence>
<accession>A0ABV6Z3U1</accession>